<dbReference type="InterPro" id="IPR005785">
    <property type="entry name" value="B_amino_transI"/>
</dbReference>
<dbReference type="PANTHER" id="PTHR42743:SF11">
    <property type="entry name" value="AMINODEOXYCHORISMATE LYASE"/>
    <property type="match status" value="1"/>
</dbReference>
<evidence type="ECO:0000256" key="12">
    <source>
        <dbReference type="ARBA" id="ARBA00048212"/>
    </source>
</evidence>
<comment type="similarity">
    <text evidence="6 15">Belongs to the class-IV pyridoxal-phosphate-dependent aminotransferase family.</text>
</comment>
<comment type="pathway">
    <text evidence="3 16">Amino-acid biosynthesis; L-isoleucine biosynthesis; L-isoleucine from 2-oxobutanoate: step 4/4.</text>
</comment>
<dbReference type="InterPro" id="IPR043131">
    <property type="entry name" value="BCAT-like_N"/>
</dbReference>
<evidence type="ECO:0000256" key="3">
    <source>
        <dbReference type="ARBA" id="ARBA00004824"/>
    </source>
</evidence>
<dbReference type="EC" id="2.6.1.42" evidence="16"/>
<evidence type="ECO:0000256" key="2">
    <source>
        <dbReference type="ARBA" id="ARBA00003109"/>
    </source>
</evidence>
<evidence type="ECO:0000256" key="16">
    <source>
        <dbReference type="RuleBase" id="RU364094"/>
    </source>
</evidence>
<dbReference type="FunFam" id="3.20.10.10:FF:000002">
    <property type="entry name" value="D-alanine aminotransferase"/>
    <property type="match status" value="1"/>
</dbReference>
<evidence type="ECO:0000313" key="18">
    <source>
        <dbReference type="Proteomes" id="UP000232412"/>
    </source>
</evidence>
<dbReference type="InterPro" id="IPR043132">
    <property type="entry name" value="BCAT-like_C"/>
</dbReference>
<dbReference type="InterPro" id="IPR050571">
    <property type="entry name" value="Class-IV_PLP-Dep_Aminotrnsfr"/>
</dbReference>
<dbReference type="NCBIfam" id="TIGR01122">
    <property type="entry name" value="ilvE_I"/>
    <property type="match status" value="1"/>
</dbReference>
<evidence type="ECO:0000256" key="6">
    <source>
        <dbReference type="ARBA" id="ARBA00009320"/>
    </source>
</evidence>
<protein>
    <recommendedName>
        <fullName evidence="16">Branched-chain-amino-acid aminotransferase</fullName>
        <shortName evidence="16">BCAT</shortName>
        <ecNumber evidence="16">2.6.1.42</ecNumber>
    </recommendedName>
</protein>
<dbReference type="InterPro" id="IPR018300">
    <property type="entry name" value="Aminotrans_IV_CS"/>
</dbReference>
<organism evidence="17 18">
    <name type="scientific">Nitrosotalea sinensis</name>
    <dbReference type="NCBI Taxonomy" id="1499975"/>
    <lineage>
        <taxon>Archaea</taxon>
        <taxon>Nitrososphaerota</taxon>
        <taxon>Nitrososphaeria</taxon>
        <taxon>Nitrosotaleales</taxon>
        <taxon>Nitrosotaleaceae</taxon>
        <taxon>Nitrosotalea</taxon>
    </lineage>
</organism>
<dbReference type="GO" id="GO:0052656">
    <property type="term" value="F:L-isoleucine-2-oxoglutarate transaminase activity"/>
    <property type="evidence" value="ECO:0007669"/>
    <property type="project" value="RHEA"/>
</dbReference>
<dbReference type="Gene3D" id="3.20.10.10">
    <property type="entry name" value="D-amino Acid Aminotransferase, subunit A, domain 2"/>
    <property type="match status" value="1"/>
</dbReference>
<comment type="cofactor">
    <cofactor evidence="1 16">
        <name>pyridoxal 5'-phosphate</name>
        <dbReference type="ChEBI" id="CHEBI:597326"/>
    </cofactor>
</comment>
<dbReference type="UniPathway" id="UPA00049">
    <property type="reaction ID" value="UER00062"/>
</dbReference>
<evidence type="ECO:0000256" key="14">
    <source>
        <dbReference type="ARBA" id="ARBA00049229"/>
    </source>
</evidence>
<evidence type="ECO:0000313" key="17">
    <source>
        <dbReference type="EMBL" id="SHO42759.1"/>
    </source>
</evidence>
<comment type="pathway">
    <text evidence="4 16">Amino-acid biosynthesis; L-valine biosynthesis; L-valine from pyruvate: step 4/4.</text>
</comment>
<comment type="pathway">
    <text evidence="5 16">Amino-acid biosynthesis; L-leucine biosynthesis; L-leucine from 3-methyl-2-oxobutanoate: step 4/4.</text>
</comment>
<evidence type="ECO:0000256" key="5">
    <source>
        <dbReference type="ARBA" id="ARBA00005072"/>
    </source>
</evidence>
<comment type="catalytic activity">
    <reaction evidence="13 16">
        <text>L-isoleucine + 2-oxoglutarate = (S)-3-methyl-2-oxopentanoate + L-glutamate</text>
        <dbReference type="Rhea" id="RHEA:24801"/>
        <dbReference type="ChEBI" id="CHEBI:16810"/>
        <dbReference type="ChEBI" id="CHEBI:29985"/>
        <dbReference type="ChEBI" id="CHEBI:35146"/>
        <dbReference type="ChEBI" id="CHEBI:58045"/>
        <dbReference type="EC" id="2.6.1.42"/>
    </reaction>
</comment>
<gene>
    <name evidence="16 17" type="primary">ilvE</name>
    <name evidence="17" type="ORF">NSIN_10161</name>
</gene>
<dbReference type="GO" id="GO:0009098">
    <property type="term" value="P:L-leucine biosynthetic process"/>
    <property type="evidence" value="ECO:0007669"/>
    <property type="project" value="UniProtKB-UniPathway"/>
</dbReference>
<dbReference type="CDD" id="cd01557">
    <property type="entry name" value="BCAT_beta_family"/>
    <property type="match status" value="1"/>
</dbReference>
<keyword evidence="11 16" id="KW-0100">Branched-chain amino acid biosynthesis</keyword>
<keyword evidence="10 16" id="KW-0663">Pyridoxal phosphate</keyword>
<comment type="catalytic activity">
    <reaction evidence="14 16">
        <text>L-leucine + 2-oxoglutarate = 4-methyl-2-oxopentanoate + L-glutamate</text>
        <dbReference type="Rhea" id="RHEA:18321"/>
        <dbReference type="ChEBI" id="CHEBI:16810"/>
        <dbReference type="ChEBI" id="CHEBI:17865"/>
        <dbReference type="ChEBI" id="CHEBI:29985"/>
        <dbReference type="ChEBI" id="CHEBI:57427"/>
        <dbReference type="EC" id="2.6.1.42"/>
    </reaction>
</comment>
<dbReference type="AlphaFoldDB" id="A0A2H1EE79"/>
<dbReference type="EMBL" id="FRFC01000001">
    <property type="protein sequence ID" value="SHO42759.1"/>
    <property type="molecule type" value="Genomic_DNA"/>
</dbReference>
<evidence type="ECO:0000256" key="8">
    <source>
        <dbReference type="ARBA" id="ARBA00022605"/>
    </source>
</evidence>
<evidence type="ECO:0000256" key="11">
    <source>
        <dbReference type="ARBA" id="ARBA00023304"/>
    </source>
</evidence>
<dbReference type="UniPathway" id="UPA00048">
    <property type="reaction ID" value="UER00073"/>
</dbReference>
<dbReference type="Proteomes" id="UP000232412">
    <property type="component" value="Unassembled WGS sequence"/>
</dbReference>
<keyword evidence="7 16" id="KW-0032">Aminotransferase</keyword>
<evidence type="ECO:0000256" key="13">
    <source>
        <dbReference type="ARBA" id="ARBA00048798"/>
    </source>
</evidence>
<dbReference type="SUPFAM" id="SSF56752">
    <property type="entry name" value="D-aminoacid aminotransferase-like PLP-dependent enzymes"/>
    <property type="match status" value="1"/>
</dbReference>
<keyword evidence="8 16" id="KW-0028">Amino-acid biosynthesis</keyword>
<dbReference type="InterPro" id="IPR036038">
    <property type="entry name" value="Aminotransferase-like"/>
</dbReference>
<evidence type="ECO:0000256" key="9">
    <source>
        <dbReference type="ARBA" id="ARBA00022679"/>
    </source>
</evidence>
<dbReference type="PANTHER" id="PTHR42743">
    <property type="entry name" value="AMINO-ACID AMINOTRANSFERASE"/>
    <property type="match status" value="1"/>
</dbReference>
<evidence type="ECO:0000256" key="10">
    <source>
        <dbReference type="ARBA" id="ARBA00022898"/>
    </source>
</evidence>
<proteinExistence type="inferred from homology"/>
<dbReference type="NCBIfam" id="NF005146">
    <property type="entry name" value="PRK06606.1"/>
    <property type="match status" value="1"/>
</dbReference>
<comment type="function">
    <text evidence="2 16">Acts on leucine, isoleucine and valine.</text>
</comment>
<dbReference type="GO" id="GO:0009097">
    <property type="term" value="P:isoleucine biosynthetic process"/>
    <property type="evidence" value="ECO:0007669"/>
    <property type="project" value="UniProtKB-UniPathway"/>
</dbReference>
<dbReference type="GO" id="GO:0009099">
    <property type="term" value="P:L-valine biosynthetic process"/>
    <property type="evidence" value="ECO:0007669"/>
    <property type="project" value="UniProtKB-UniPathway"/>
</dbReference>
<dbReference type="OrthoDB" id="6469at2157"/>
<accession>A0A2H1EE79</accession>
<dbReference type="RefSeq" id="WP_101008913.1">
    <property type="nucleotide sequence ID" value="NZ_FRFC01000001.1"/>
</dbReference>
<dbReference type="Pfam" id="PF01063">
    <property type="entry name" value="Aminotran_4"/>
    <property type="match status" value="1"/>
</dbReference>
<dbReference type="PROSITE" id="PS00770">
    <property type="entry name" value="AA_TRANSFER_CLASS_4"/>
    <property type="match status" value="1"/>
</dbReference>
<comment type="catalytic activity">
    <reaction evidence="12 16">
        <text>L-valine + 2-oxoglutarate = 3-methyl-2-oxobutanoate + L-glutamate</text>
        <dbReference type="Rhea" id="RHEA:24813"/>
        <dbReference type="ChEBI" id="CHEBI:11851"/>
        <dbReference type="ChEBI" id="CHEBI:16810"/>
        <dbReference type="ChEBI" id="CHEBI:29985"/>
        <dbReference type="ChEBI" id="CHEBI:57762"/>
        <dbReference type="EC" id="2.6.1.42"/>
    </reaction>
</comment>
<evidence type="ECO:0000256" key="1">
    <source>
        <dbReference type="ARBA" id="ARBA00001933"/>
    </source>
</evidence>
<evidence type="ECO:0000256" key="7">
    <source>
        <dbReference type="ARBA" id="ARBA00022576"/>
    </source>
</evidence>
<dbReference type="InterPro" id="IPR001544">
    <property type="entry name" value="Aminotrans_IV"/>
</dbReference>
<reference evidence="18" key="1">
    <citation type="submission" date="2016-12" db="EMBL/GenBank/DDBJ databases">
        <authorList>
            <person name="Herbold C."/>
        </authorList>
    </citation>
    <scope>NUCLEOTIDE SEQUENCE [LARGE SCALE GENOMIC DNA]</scope>
</reference>
<dbReference type="UniPathway" id="UPA00047">
    <property type="reaction ID" value="UER00058"/>
</dbReference>
<dbReference type="InterPro" id="IPR033939">
    <property type="entry name" value="BCAT_family"/>
</dbReference>
<dbReference type="Gene3D" id="3.30.470.10">
    <property type="match status" value="1"/>
</dbReference>
<dbReference type="GO" id="GO:0052654">
    <property type="term" value="F:L-leucine-2-oxoglutarate transaminase activity"/>
    <property type="evidence" value="ECO:0007669"/>
    <property type="project" value="RHEA"/>
</dbReference>
<name>A0A2H1EE79_9ARCH</name>
<evidence type="ECO:0000256" key="15">
    <source>
        <dbReference type="RuleBase" id="RU004106"/>
    </source>
</evidence>
<dbReference type="GO" id="GO:0052655">
    <property type="term" value="F:L-valine-2-oxoglutarate transaminase activity"/>
    <property type="evidence" value="ECO:0007669"/>
    <property type="project" value="RHEA"/>
</dbReference>
<keyword evidence="9 16" id="KW-0808">Transferase</keyword>
<sequence>MKTQSKIWMNGKLVPYNNAKVHVLTHALHYSTAIFEGIRCYNTPKGPMIFRLPEHVERLFKSARMYSMKMPYNKNEISQGIINTVKASKLKECYIRPLAYYGHGVMGLTPTPNKVEVAIACWEWNAGESSAGKTRGARCKVSSWLRIDSRSQPMQAKAASNYANAALARVEALRDGYDEAIMLNYHGKVSEGSAENIFIVNNGKISTPPLNAGILDGITRDSVIKIARSEGLEVIERDIDREDLYVADEVFMTGTAAEVKSVTEIDNVPVGNGKPGEITRKLQDTFFEVSRGKDERYLDWFTPVA</sequence>
<evidence type="ECO:0000256" key="4">
    <source>
        <dbReference type="ARBA" id="ARBA00004931"/>
    </source>
</evidence>
<keyword evidence="18" id="KW-1185">Reference proteome</keyword>